<feature type="domain" description="HTH lysR-type" evidence="5">
    <location>
        <begin position="9"/>
        <end position="66"/>
    </location>
</feature>
<evidence type="ECO:0000256" key="1">
    <source>
        <dbReference type="ARBA" id="ARBA00009437"/>
    </source>
</evidence>
<gene>
    <name evidence="6" type="ORF">IED13_18315</name>
</gene>
<dbReference type="AlphaFoldDB" id="A0A927EB51"/>
<dbReference type="Gene3D" id="1.10.10.10">
    <property type="entry name" value="Winged helix-like DNA-binding domain superfamily/Winged helix DNA-binding domain"/>
    <property type="match status" value="1"/>
</dbReference>
<dbReference type="GO" id="GO:0003677">
    <property type="term" value="F:DNA binding"/>
    <property type="evidence" value="ECO:0007669"/>
    <property type="project" value="UniProtKB-KW"/>
</dbReference>
<dbReference type="SUPFAM" id="SSF53850">
    <property type="entry name" value="Periplasmic binding protein-like II"/>
    <property type="match status" value="1"/>
</dbReference>
<dbReference type="InterPro" id="IPR050950">
    <property type="entry name" value="HTH-type_LysR_regulators"/>
</dbReference>
<accession>A0A927EB51</accession>
<dbReference type="EMBL" id="JACXWY010000012">
    <property type="protein sequence ID" value="MBD3847658.1"/>
    <property type="molecule type" value="Genomic_DNA"/>
</dbReference>
<evidence type="ECO:0000256" key="2">
    <source>
        <dbReference type="ARBA" id="ARBA00023015"/>
    </source>
</evidence>
<dbReference type="InterPro" id="IPR036390">
    <property type="entry name" value="WH_DNA-bd_sf"/>
</dbReference>
<dbReference type="PANTHER" id="PTHR30419">
    <property type="entry name" value="HTH-TYPE TRANSCRIPTIONAL REGULATOR YBHD"/>
    <property type="match status" value="1"/>
</dbReference>
<dbReference type="InterPro" id="IPR000847">
    <property type="entry name" value="LysR_HTH_N"/>
</dbReference>
<dbReference type="InterPro" id="IPR036388">
    <property type="entry name" value="WH-like_DNA-bd_sf"/>
</dbReference>
<dbReference type="PRINTS" id="PR00039">
    <property type="entry name" value="HTHLYSR"/>
</dbReference>
<keyword evidence="4" id="KW-0804">Transcription</keyword>
<keyword evidence="2" id="KW-0805">Transcription regulation</keyword>
<dbReference type="GO" id="GO:0005829">
    <property type="term" value="C:cytosol"/>
    <property type="evidence" value="ECO:0007669"/>
    <property type="project" value="TreeGrafter"/>
</dbReference>
<dbReference type="CDD" id="cd05466">
    <property type="entry name" value="PBP2_LTTR_substrate"/>
    <property type="match status" value="1"/>
</dbReference>
<dbReference type="Gene3D" id="3.40.190.10">
    <property type="entry name" value="Periplasmic binding protein-like II"/>
    <property type="match status" value="2"/>
</dbReference>
<proteinExistence type="inferred from homology"/>
<dbReference type="PROSITE" id="PS50931">
    <property type="entry name" value="HTH_LYSR"/>
    <property type="match status" value="1"/>
</dbReference>
<evidence type="ECO:0000256" key="3">
    <source>
        <dbReference type="ARBA" id="ARBA00023125"/>
    </source>
</evidence>
<comment type="similarity">
    <text evidence="1">Belongs to the LysR transcriptional regulatory family.</text>
</comment>
<dbReference type="Pfam" id="PF00126">
    <property type="entry name" value="HTH_1"/>
    <property type="match status" value="1"/>
</dbReference>
<comment type="caution">
    <text evidence="6">The sequence shown here is derived from an EMBL/GenBank/DDBJ whole genome shotgun (WGS) entry which is preliminary data.</text>
</comment>
<dbReference type="Pfam" id="PF03466">
    <property type="entry name" value="LysR_substrate"/>
    <property type="match status" value="1"/>
</dbReference>
<organism evidence="6 7">
    <name type="scientific">Bosea spartocytisi</name>
    <dbReference type="NCBI Taxonomy" id="2773451"/>
    <lineage>
        <taxon>Bacteria</taxon>
        <taxon>Pseudomonadati</taxon>
        <taxon>Pseudomonadota</taxon>
        <taxon>Alphaproteobacteria</taxon>
        <taxon>Hyphomicrobiales</taxon>
        <taxon>Boseaceae</taxon>
        <taxon>Bosea</taxon>
    </lineage>
</organism>
<keyword evidence="7" id="KW-1185">Reference proteome</keyword>
<dbReference type="RefSeq" id="WP_191125022.1">
    <property type="nucleotide sequence ID" value="NZ_JACXWY010000012.1"/>
</dbReference>
<evidence type="ECO:0000313" key="6">
    <source>
        <dbReference type="EMBL" id="MBD3847658.1"/>
    </source>
</evidence>
<protein>
    <submittedName>
        <fullName evidence="6">LysR family transcriptional regulator</fullName>
    </submittedName>
</protein>
<evidence type="ECO:0000256" key="4">
    <source>
        <dbReference type="ARBA" id="ARBA00023163"/>
    </source>
</evidence>
<dbReference type="GO" id="GO:0003700">
    <property type="term" value="F:DNA-binding transcription factor activity"/>
    <property type="evidence" value="ECO:0007669"/>
    <property type="project" value="InterPro"/>
</dbReference>
<evidence type="ECO:0000259" key="5">
    <source>
        <dbReference type="PROSITE" id="PS50931"/>
    </source>
</evidence>
<sequence>MTIGQRLAFDLRQLAVFCAVVETGSMTRGARQLGLTQSAASQLVAALEKAMGVPLIDRDIRPVRATMAGRLLAERGQELLRQAHELDTAVRLNARDAIPALRIAMIDSLSTTLGPDFIRELRKSFPRCALIANPRELSEQQFNARQIDMIVGVDFLQEVETAMAIPLLAEPFALALPAEWDMEVGKLSDLTGRSMIRYTLRTSTGRQVEQALSRLRLDFPREVESDTAETVLTMVAAGLGWAITTPLMALQARSRLAGVRLLPVPGLSLRRRVDLYARKGELGAIPQEIAAILHTLIQDKLVPELREVAPWIGDGLRVFPQPRG</sequence>
<reference evidence="6" key="1">
    <citation type="submission" date="2020-09" db="EMBL/GenBank/DDBJ databases">
        <title>Bosea spartocytisi sp. nov. a root nodule endophyte of Spartocytisus supranubius in the high mountain ecosystem fo the Teide National Park (Canary Islands, Spain).</title>
        <authorList>
            <person name="Pulido-Suarez L."/>
            <person name="Peix A."/>
            <person name="Igual J.M."/>
            <person name="Socas-Perez N."/>
            <person name="Velazquez E."/>
            <person name="Flores-Felix J.D."/>
            <person name="Leon-Barrios M."/>
        </authorList>
    </citation>
    <scope>NUCLEOTIDE SEQUENCE</scope>
    <source>
        <strain evidence="6">SSUT16</strain>
    </source>
</reference>
<name>A0A927EB51_9HYPH</name>
<dbReference type="InterPro" id="IPR005119">
    <property type="entry name" value="LysR_subst-bd"/>
</dbReference>
<evidence type="ECO:0000313" key="7">
    <source>
        <dbReference type="Proteomes" id="UP000619295"/>
    </source>
</evidence>
<keyword evidence="3" id="KW-0238">DNA-binding</keyword>
<dbReference type="SUPFAM" id="SSF46785">
    <property type="entry name" value="Winged helix' DNA-binding domain"/>
    <property type="match status" value="1"/>
</dbReference>
<dbReference type="FunFam" id="1.10.10.10:FF:000001">
    <property type="entry name" value="LysR family transcriptional regulator"/>
    <property type="match status" value="1"/>
</dbReference>
<dbReference type="Proteomes" id="UP000619295">
    <property type="component" value="Unassembled WGS sequence"/>
</dbReference>